<name>A0AAV9BH45_ACOGR</name>
<proteinExistence type="predicted"/>
<reference evidence="2" key="2">
    <citation type="submission" date="2023-06" db="EMBL/GenBank/DDBJ databases">
        <authorList>
            <person name="Ma L."/>
            <person name="Liu K.-W."/>
            <person name="Li Z."/>
            <person name="Hsiao Y.-Y."/>
            <person name="Qi Y."/>
            <person name="Fu T."/>
            <person name="Tang G."/>
            <person name="Zhang D."/>
            <person name="Sun W.-H."/>
            <person name="Liu D.-K."/>
            <person name="Li Y."/>
            <person name="Chen G.-Z."/>
            <person name="Liu X.-D."/>
            <person name="Liao X.-Y."/>
            <person name="Jiang Y.-T."/>
            <person name="Yu X."/>
            <person name="Hao Y."/>
            <person name="Huang J."/>
            <person name="Zhao X.-W."/>
            <person name="Ke S."/>
            <person name="Chen Y.-Y."/>
            <person name="Wu W.-L."/>
            <person name="Hsu J.-L."/>
            <person name="Lin Y.-F."/>
            <person name="Huang M.-D."/>
            <person name="Li C.-Y."/>
            <person name="Huang L."/>
            <person name="Wang Z.-W."/>
            <person name="Zhao X."/>
            <person name="Zhong W.-Y."/>
            <person name="Peng D.-H."/>
            <person name="Ahmad S."/>
            <person name="Lan S."/>
            <person name="Zhang J.-S."/>
            <person name="Tsai W.-C."/>
            <person name="Van De Peer Y."/>
            <person name="Liu Z.-J."/>
        </authorList>
    </citation>
    <scope>NUCLEOTIDE SEQUENCE</scope>
    <source>
        <strain evidence="2">SCP</strain>
        <tissue evidence="2">Leaves</tissue>
    </source>
</reference>
<gene>
    <name evidence="2" type="ORF">QJS04_geneDACA000786</name>
</gene>
<dbReference type="EMBL" id="JAUJYN010000003">
    <property type="protein sequence ID" value="KAK1275631.1"/>
    <property type="molecule type" value="Genomic_DNA"/>
</dbReference>
<accession>A0AAV9BH45</accession>
<feature type="transmembrane region" description="Helical" evidence="1">
    <location>
        <begin position="71"/>
        <end position="91"/>
    </location>
</feature>
<evidence type="ECO:0000256" key="1">
    <source>
        <dbReference type="SAM" id="Phobius"/>
    </source>
</evidence>
<feature type="transmembrane region" description="Helical" evidence="1">
    <location>
        <begin position="16"/>
        <end position="37"/>
    </location>
</feature>
<protein>
    <submittedName>
        <fullName evidence="2">Uncharacterized protein</fullName>
    </submittedName>
</protein>
<reference evidence="2" key="1">
    <citation type="journal article" date="2023" name="Nat. Commun.">
        <title>Diploid and tetraploid genomes of Acorus and the evolution of monocots.</title>
        <authorList>
            <person name="Ma L."/>
            <person name="Liu K.W."/>
            <person name="Li Z."/>
            <person name="Hsiao Y.Y."/>
            <person name="Qi Y."/>
            <person name="Fu T."/>
            <person name="Tang G.D."/>
            <person name="Zhang D."/>
            <person name="Sun W.H."/>
            <person name="Liu D.K."/>
            <person name="Li Y."/>
            <person name="Chen G.Z."/>
            <person name="Liu X.D."/>
            <person name="Liao X.Y."/>
            <person name="Jiang Y.T."/>
            <person name="Yu X."/>
            <person name="Hao Y."/>
            <person name="Huang J."/>
            <person name="Zhao X.W."/>
            <person name="Ke S."/>
            <person name="Chen Y.Y."/>
            <person name="Wu W.L."/>
            <person name="Hsu J.L."/>
            <person name="Lin Y.F."/>
            <person name="Huang M.D."/>
            <person name="Li C.Y."/>
            <person name="Huang L."/>
            <person name="Wang Z.W."/>
            <person name="Zhao X."/>
            <person name="Zhong W.Y."/>
            <person name="Peng D.H."/>
            <person name="Ahmad S."/>
            <person name="Lan S."/>
            <person name="Zhang J.S."/>
            <person name="Tsai W.C."/>
            <person name="Van de Peer Y."/>
            <person name="Liu Z.J."/>
        </authorList>
    </citation>
    <scope>NUCLEOTIDE SEQUENCE</scope>
    <source>
        <strain evidence="2">SCP</strain>
    </source>
</reference>
<dbReference type="AlphaFoldDB" id="A0AAV9BH45"/>
<organism evidence="2 3">
    <name type="scientific">Acorus gramineus</name>
    <name type="common">Dwarf sweet flag</name>
    <dbReference type="NCBI Taxonomy" id="55184"/>
    <lineage>
        <taxon>Eukaryota</taxon>
        <taxon>Viridiplantae</taxon>
        <taxon>Streptophyta</taxon>
        <taxon>Embryophyta</taxon>
        <taxon>Tracheophyta</taxon>
        <taxon>Spermatophyta</taxon>
        <taxon>Magnoliopsida</taxon>
        <taxon>Liliopsida</taxon>
        <taxon>Acoraceae</taxon>
        <taxon>Acorus</taxon>
    </lineage>
</organism>
<keyword evidence="1" id="KW-0812">Transmembrane</keyword>
<evidence type="ECO:0000313" key="2">
    <source>
        <dbReference type="EMBL" id="KAK1275631.1"/>
    </source>
</evidence>
<sequence length="100" mass="11563">MEAVRTSVLCRRWERLWTLVPSLNFFSLLLAILMGAIPSRFDHNHFISIIHHWLLAVEAILHSIHPPIKSCIIPIFLPQGVGAYIFFAPLFNRYVCSQIH</sequence>
<keyword evidence="1" id="KW-1133">Transmembrane helix</keyword>
<evidence type="ECO:0000313" key="3">
    <source>
        <dbReference type="Proteomes" id="UP001179952"/>
    </source>
</evidence>
<comment type="caution">
    <text evidence="2">The sequence shown here is derived from an EMBL/GenBank/DDBJ whole genome shotgun (WGS) entry which is preliminary data.</text>
</comment>
<dbReference type="Proteomes" id="UP001179952">
    <property type="component" value="Unassembled WGS sequence"/>
</dbReference>
<keyword evidence="3" id="KW-1185">Reference proteome</keyword>
<keyword evidence="1" id="KW-0472">Membrane</keyword>